<dbReference type="AlphaFoldDB" id="A0A8S3ZC47"/>
<comment type="caution">
    <text evidence="2">The sequence shown here is derived from an EMBL/GenBank/DDBJ whole genome shotgun (WGS) entry which is preliminary data.</text>
</comment>
<feature type="compositionally biased region" description="Basic and acidic residues" evidence="1">
    <location>
        <begin position="35"/>
        <end position="50"/>
    </location>
</feature>
<evidence type="ECO:0000313" key="3">
    <source>
        <dbReference type="Proteomes" id="UP000678393"/>
    </source>
</evidence>
<protein>
    <submittedName>
        <fullName evidence="2">Uncharacterized protein</fullName>
    </submittedName>
</protein>
<dbReference type="Proteomes" id="UP000678393">
    <property type="component" value="Unassembled WGS sequence"/>
</dbReference>
<feature type="region of interest" description="Disordered" evidence="1">
    <location>
        <begin position="69"/>
        <end position="111"/>
    </location>
</feature>
<feature type="compositionally biased region" description="Basic and acidic residues" evidence="1">
    <location>
        <begin position="101"/>
        <end position="110"/>
    </location>
</feature>
<organism evidence="2 3">
    <name type="scientific">Candidula unifasciata</name>
    <dbReference type="NCBI Taxonomy" id="100452"/>
    <lineage>
        <taxon>Eukaryota</taxon>
        <taxon>Metazoa</taxon>
        <taxon>Spiralia</taxon>
        <taxon>Lophotrochozoa</taxon>
        <taxon>Mollusca</taxon>
        <taxon>Gastropoda</taxon>
        <taxon>Heterobranchia</taxon>
        <taxon>Euthyneura</taxon>
        <taxon>Panpulmonata</taxon>
        <taxon>Eupulmonata</taxon>
        <taxon>Stylommatophora</taxon>
        <taxon>Helicina</taxon>
        <taxon>Helicoidea</taxon>
        <taxon>Geomitridae</taxon>
        <taxon>Candidula</taxon>
    </lineage>
</organism>
<dbReference type="EMBL" id="CAJHNH020002569">
    <property type="protein sequence ID" value="CAG5127104.1"/>
    <property type="molecule type" value="Genomic_DNA"/>
</dbReference>
<dbReference type="OrthoDB" id="6208431at2759"/>
<sequence>MQGKILNDNRSSYNLIAHDHYVPPSPPFGPAPRHAYLDPRRDYEAPRTDGRGNVSYHVTSNVRFSNDGIRHENHLPFSPLYRPGQSYAADPRYRNLTGDGRQNDVGRDHQGQTQLVDGAETSQKPQGVKGSLAATIGQINHVPVSPLYRPGQGRGLAMADPRYGSPQRRRQDERQE</sequence>
<gene>
    <name evidence="2" type="ORF">CUNI_LOCUS12662</name>
</gene>
<evidence type="ECO:0000313" key="2">
    <source>
        <dbReference type="EMBL" id="CAG5127104.1"/>
    </source>
</evidence>
<feature type="region of interest" description="Disordered" evidence="1">
    <location>
        <begin position="23"/>
        <end position="54"/>
    </location>
</feature>
<accession>A0A8S3ZC47</accession>
<reference evidence="2" key="1">
    <citation type="submission" date="2021-04" db="EMBL/GenBank/DDBJ databases">
        <authorList>
            <consortium name="Molecular Ecology Group"/>
        </authorList>
    </citation>
    <scope>NUCLEOTIDE SEQUENCE</scope>
</reference>
<name>A0A8S3ZC47_9EUPU</name>
<feature type="non-terminal residue" evidence="2">
    <location>
        <position position="176"/>
    </location>
</feature>
<keyword evidence="3" id="KW-1185">Reference proteome</keyword>
<feature type="region of interest" description="Disordered" evidence="1">
    <location>
        <begin position="142"/>
        <end position="176"/>
    </location>
</feature>
<proteinExistence type="predicted"/>
<evidence type="ECO:0000256" key="1">
    <source>
        <dbReference type="SAM" id="MobiDB-lite"/>
    </source>
</evidence>